<protein>
    <recommendedName>
        <fullName evidence="1">Resolvase/invertase-type recombinase catalytic domain-containing protein</fullName>
    </recommendedName>
</protein>
<evidence type="ECO:0000313" key="2">
    <source>
        <dbReference type="EMBL" id="QHT96149.1"/>
    </source>
</evidence>
<accession>A0A6C0ITU4</accession>
<organism evidence="2">
    <name type="scientific">viral metagenome</name>
    <dbReference type="NCBI Taxonomy" id="1070528"/>
    <lineage>
        <taxon>unclassified sequences</taxon>
        <taxon>metagenomes</taxon>
        <taxon>organismal metagenomes</taxon>
    </lineage>
</organism>
<dbReference type="AlphaFoldDB" id="A0A6C0ITU4"/>
<feature type="domain" description="Resolvase/invertase-type recombinase catalytic" evidence="1">
    <location>
        <begin position="1"/>
        <end position="125"/>
    </location>
</feature>
<dbReference type="InterPro" id="IPR036162">
    <property type="entry name" value="Resolvase-like_N_sf"/>
</dbReference>
<evidence type="ECO:0000259" key="1">
    <source>
        <dbReference type="SMART" id="SM00857"/>
    </source>
</evidence>
<dbReference type="Pfam" id="PF00239">
    <property type="entry name" value="Resolvase"/>
    <property type="match status" value="1"/>
</dbReference>
<proteinExistence type="predicted"/>
<dbReference type="GO" id="GO:0000150">
    <property type="term" value="F:DNA strand exchange activity"/>
    <property type="evidence" value="ECO:0007669"/>
    <property type="project" value="InterPro"/>
</dbReference>
<dbReference type="CDD" id="cd00338">
    <property type="entry name" value="Ser_Recombinase"/>
    <property type="match status" value="1"/>
</dbReference>
<name>A0A6C0ITU4_9ZZZZ</name>
<dbReference type="InterPro" id="IPR006119">
    <property type="entry name" value="Resolv_N"/>
</dbReference>
<dbReference type="SMART" id="SM00857">
    <property type="entry name" value="Resolvase"/>
    <property type="match status" value="1"/>
</dbReference>
<reference evidence="2" key="1">
    <citation type="journal article" date="2020" name="Nature">
        <title>Giant virus diversity and host interactions through global metagenomics.</title>
        <authorList>
            <person name="Schulz F."/>
            <person name="Roux S."/>
            <person name="Paez-Espino D."/>
            <person name="Jungbluth S."/>
            <person name="Walsh D.A."/>
            <person name="Denef V.J."/>
            <person name="McMahon K.D."/>
            <person name="Konstantinidis K.T."/>
            <person name="Eloe-Fadrosh E.A."/>
            <person name="Kyrpides N.C."/>
            <person name="Woyke T."/>
        </authorList>
    </citation>
    <scope>NUCLEOTIDE SEQUENCE</scope>
    <source>
        <strain evidence="2">GVMAG-M-3300024302-11</strain>
    </source>
</reference>
<dbReference type="GO" id="GO:0003677">
    <property type="term" value="F:DNA binding"/>
    <property type="evidence" value="ECO:0007669"/>
    <property type="project" value="InterPro"/>
</dbReference>
<dbReference type="Gene3D" id="3.40.50.1390">
    <property type="entry name" value="Resolvase, N-terminal catalytic domain"/>
    <property type="match status" value="1"/>
</dbReference>
<dbReference type="EMBL" id="MN740254">
    <property type="protein sequence ID" value="QHT96149.1"/>
    <property type="molecule type" value="Genomic_DNA"/>
</dbReference>
<sequence length="258" mass="29045">MQNTICLNYLNTKGITLSGSYQEVSSAYNGPQKILNTLLNNSSNCNLFVLNVSRFSRNVTNGINFIKIAQKNNINIHFIEENLDSNNVTHHHNIRVKLSEAELESETLSRRINSRIAILKPTGYKFGVAPFGNQATINPTSGLRSFHSDSNETRIINFIVQAREGVSCKILNNKLKLIDPTADPIFFFDNETKISYFDKPGTLTFSEIANILNDYDINKRGNTWTGASVNNVYNQRYSYQGNGNNSVEQRIGHMSLNI</sequence>
<dbReference type="SUPFAM" id="SSF53041">
    <property type="entry name" value="Resolvase-like"/>
    <property type="match status" value="1"/>
</dbReference>